<dbReference type="BioCyc" id="PAER208963:G1G74-806-MONOMER"/>
<dbReference type="Proteomes" id="UP000000653">
    <property type="component" value="Chromosome"/>
</dbReference>
<name>A0A0H2ZGC7_PSEAB</name>
<dbReference type="GO" id="GO:0008688">
    <property type="term" value="F:3-(3-hydroxyphenyl)propionate hydroxylase activity"/>
    <property type="evidence" value="ECO:0007669"/>
    <property type="project" value="TreeGrafter"/>
</dbReference>
<protein>
    <submittedName>
        <fullName evidence="4">Putative FAD-dependent monooxygenase</fullName>
    </submittedName>
</protein>
<dbReference type="Pfam" id="PF01494">
    <property type="entry name" value="FAD_binding_3"/>
    <property type="match status" value="1"/>
</dbReference>
<evidence type="ECO:0000313" key="5">
    <source>
        <dbReference type="Proteomes" id="UP000000653"/>
    </source>
</evidence>
<sequence length="401" mass="44342">MTDNHIDVLINGCGIGGAMLAYLLGRQGHRVVVVEQARRERAINGADLLKPAGIRVVEAAGLLAEVTRRGGRVRHELEVYHDGELLRYFNYSSVDARGYFILMPCESLRRLVLEKIDGEATVEMLFETRIEAVQRDERHAIDQVRLNDGRVLRPRVVVGADGIASYVRRRLLDIEVERHPYPSPMLVGTFALAPCVAERNRLYVDAQGGLAYFYPIGFDRARLVVSFPREESRELMADTRGESLRRRLQRFVGDESAEAIAAVTGTSRFKGIPIGYLNLDRYWADNVAMLGDAIHNVHPITGQGMNLAIEDASALADALDLALRDACALEDALAGYQAERFPVNQAIVSYGHALATSLEDRQRFAGVFDTALQGSSRTPEALGGERSYQPVRSPSLEAPRG</sequence>
<accession>A0A0H2ZGC7</accession>
<dbReference type="KEGG" id="pau:PA14_09700"/>
<dbReference type="Gene3D" id="3.50.50.60">
    <property type="entry name" value="FAD/NAD(P)-binding domain"/>
    <property type="match status" value="1"/>
</dbReference>
<gene>
    <name evidence="4" type="primary">pqsL</name>
    <name evidence="4" type="ordered locus">PA14_09700</name>
</gene>
<evidence type="ECO:0000259" key="3">
    <source>
        <dbReference type="Pfam" id="PF01494"/>
    </source>
</evidence>
<dbReference type="InterPro" id="IPR050631">
    <property type="entry name" value="PheA/TfdB_FAD_monoxygenase"/>
</dbReference>
<keyword evidence="4" id="KW-0503">Monooxygenase</keyword>
<dbReference type="GO" id="GO:0071949">
    <property type="term" value="F:FAD binding"/>
    <property type="evidence" value="ECO:0007669"/>
    <property type="project" value="InterPro"/>
</dbReference>
<proteinExistence type="predicted"/>
<reference evidence="4 5" key="1">
    <citation type="journal article" date="2006" name="Genome Biol.">
        <title>Genomic analysis reveals that Pseudomonas aeruginosa virulence is combinatorial.</title>
        <authorList>
            <person name="Lee D.G."/>
            <person name="Urbach J.M."/>
            <person name="Wu G."/>
            <person name="Liberati N.T."/>
            <person name="Feinbaum R.L."/>
            <person name="Miyata S."/>
            <person name="Diggins L.T."/>
            <person name="He J."/>
            <person name="Saucier M."/>
            <person name="Deziel E."/>
            <person name="Friedman L."/>
            <person name="Li L."/>
            <person name="Grills G."/>
            <person name="Montgomery K."/>
            <person name="Kucherlapati R."/>
            <person name="Rahme L.G."/>
            <person name="Ausubel F.M."/>
        </authorList>
    </citation>
    <scope>NUCLEOTIDE SEQUENCE [LARGE SCALE GENOMIC DNA]</scope>
    <source>
        <strain evidence="4 5">UCBPP-PA14</strain>
    </source>
</reference>
<feature type="region of interest" description="Disordered" evidence="2">
    <location>
        <begin position="375"/>
        <end position="401"/>
    </location>
</feature>
<feature type="domain" description="FAD-binding" evidence="3">
    <location>
        <begin position="6"/>
        <end position="348"/>
    </location>
</feature>
<dbReference type="HOGENOM" id="CLU_050988_0_0_6"/>
<evidence type="ECO:0000256" key="1">
    <source>
        <dbReference type="ARBA" id="ARBA00023002"/>
    </source>
</evidence>
<dbReference type="PRINTS" id="PR00420">
    <property type="entry name" value="RNGMNOXGNASE"/>
</dbReference>
<dbReference type="InterPro" id="IPR036188">
    <property type="entry name" value="FAD/NAD-bd_sf"/>
</dbReference>
<dbReference type="PANTHER" id="PTHR43476">
    <property type="entry name" value="3-(3-HYDROXY-PHENYL)PROPIONATE/3-HYDROXYCINNAMIC ACID HYDROXYLASE"/>
    <property type="match status" value="1"/>
</dbReference>
<keyword evidence="1" id="KW-0560">Oxidoreductase</keyword>
<dbReference type="EMBL" id="CP000438">
    <property type="protein sequence ID" value="ABJ13468.1"/>
    <property type="molecule type" value="Genomic_DNA"/>
</dbReference>
<dbReference type="NCBIfam" id="NF005452">
    <property type="entry name" value="PRK07045.1"/>
    <property type="match status" value="1"/>
</dbReference>
<evidence type="ECO:0000256" key="2">
    <source>
        <dbReference type="SAM" id="MobiDB-lite"/>
    </source>
</evidence>
<dbReference type="SUPFAM" id="SSF51905">
    <property type="entry name" value="FAD/NAD(P)-binding domain"/>
    <property type="match status" value="1"/>
</dbReference>
<dbReference type="RefSeq" id="WP_003137506.1">
    <property type="nucleotide sequence ID" value="NC_008463.1"/>
</dbReference>
<dbReference type="PANTHER" id="PTHR43476:SF3">
    <property type="entry name" value="FAD-BINDING MONOOXYGENASE"/>
    <property type="match status" value="1"/>
</dbReference>
<dbReference type="AlphaFoldDB" id="A0A0H2ZGC7"/>
<dbReference type="Gene3D" id="3.30.9.10">
    <property type="entry name" value="D-Amino Acid Oxidase, subunit A, domain 2"/>
    <property type="match status" value="2"/>
</dbReference>
<dbReference type="GO" id="GO:0019622">
    <property type="term" value="P:3-(3-hydroxy)phenylpropionate catabolic process"/>
    <property type="evidence" value="ECO:0007669"/>
    <property type="project" value="TreeGrafter"/>
</dbReference>
<evidence type="ECO:0000313" key="4">
    <source>
        <dbReference type="EMBL" id="ABJ13468.1"/>
    </source>
</evidence>
<organism evidence="4 5">
    <name type="scientific">Pseudomonas aeruginosa (strain UCBPP-PA14)</name>
    <dbReference type="NCBI Taxonomy" id="208963"/>
    <lineage>
        <taxon>Bacteria</taxon>
        <taxon>Pseudomonadati</taxon>
        <taxon>Pseudomonadota</taxon>
        <taxon>Gammaproteobacteria</taxon>
        <taxon>Pseudomonadales</taxon>
        <taxon>Pseudomonadaceae</taxon>
        <taxon>Pseudomonas</taxon>
    </lineage>
</organism>
<dbReference type="InterPro" id="IPR002938">
    <property type="entry name" value="FAD-bd"/>
</dbReference>